<proteinExistence type="predicted"/>
<dbReference type="EMBL" id="CP014163">
    <property type="protein sequence ID" value="AMB98588.1"/>
    <property type="molecule type" value="Genomic_DNA"/>
</dbReference>
<sequence length="467" mass="51988">MHRWRDRLSASFRRLTSSEFLAFIILIAMILFAGLLPHGQILTIAVAVLIYSRPIYKLWQAGLVAVSIIGTYLMLLGGWVDEGRVYGWLTILGLVAFLAKHGVADSRLGQQRLVHSLMMAGLGLITLALTAVIIELLPFSLPDMLAYLPFNLAILVALLYEAASSEGQVVVVEADNATHQNIGRALMIAGLLIAGLSVLASVTDWQSWLSAGSAGSTRVAGVAFLIGFITYLLPSLHNKWLMWLLTACYLMLLGLEASRNYAAIWADAWILLLVFLLIKTIFALSLTYYYGQRKLVGPMLWQLVLIYGLLIYFPVFGLNYQVEARINGLEIGQALPDHQTDQYTGYYAGEWTYWPDDPDQFHPPTLEKQSSGSVHIRPVYYRLEGTVKDGQVTFDLQGHKLSKAAHTEANQIKFDGQLLADNQTWLPLDDQNYILINQASIYDYQKAAGQKPKITMEIQAIQASFAD</sequence>
<reference evidence="2" key="2">
    <citation type="submission" date="2016-01" db="EMBL/GenBank/DDBJ databases">
        <title>Six Aerococcus type strain genome sequencing and assembly using PacBio and Illumina Hiseq.</title>
        <authorList>
            <person name="Carkaci D."/>
            <person name="Dargis R."/>
            <person name="Nielsen X.C."/>
            <person name="Skovgaard O."/>
            <person name="Fuursted K."/>
            <person name="Christensen J.J."/>
        </authorList>
    </citation>
    <scope>NUCLEOTIDE SEQUENCE [LARGE SCALE GENOMIC DNA]</scope>
    <source>
        <strain evidence="2">CCUG42038B</strain>
    </source>
</reference>
<dbReference type="RefSeq" id="WP_067977247.1">
    <property type="nucleotide sequence ID" value="NZ_CP014163.1"/>
</dbReference>
<dbReference type="Proteomes" id="UP000062260">
    <property type="component" value="Chromosome"/>
</dbReference>
<reference evidence="1 2" key="1">
    <citation type="journal article" date="2016" name="Genome Announc.">
        <title>Complete Genome Sequences of Aerococcus christensenii CCUG 28831T, Aerococcus sanguinicola CCUG 43001T, Aerococcus urinae CCUG 36881T, Aerococcus urinaeequi CCUG 28094T, Aerococcus urinaehominis CCUG 42038 BT, and Aerococcus viridans CCUG 4311T.</title>
        <authorList>
            <person name="Carkaci D."/>
            <person name="Dargis R."/>
            <person name="Nielsen X.C."/>
            <person name="Skovgaard O."/>
            <person name="Fuursted K."/>
            <person name="Christensen J.J."/>
        </authorList>
    </citation>
    <scope>NUCLEOTIDE SEQUENCE [LARGE SCALE GENOMIC DNA]</scope>
    <source>
        <strain evidence="1 2">CCUG42038B</strain>
    </source>
</reference>
<evidence type="ECO:0000313" key="2">
    <source>
        <dbReference type="Proteomes" id="UP000062260"/>
    </source>
</evidence>
<accession>A0A120IAM7</accession>
<evidence type="ECO:0000313" key="1">
    <source>
        <dbReference type="EMBL" id="AMB98588.1"/>
    </source>
</evidence>
<dbReference type="AlphaFoldDB" id="A0A120IAM7"/>
<dbReference type="KEGG" id="auh:AWM75_00640"/>
<protein>
    <submittedName>
        <fullName evidence="1">Uncharacterized protein</fullName>
    </submittedName>
</protein>
<keyword evidence="2" id="KW-1185">Reference proteome</keyword>
<organism evidence="1 2">
    <name type="scientific">Aerococcus urinaehominis</name>
    <dbReference type="NCBI Taxonomy" id="128944"/>
    <lineage>
        <taxon>Bacteria</taxon>
        <taxon>Bacillati</taxon>
        <taxon>Bacillota</taxon>
        <taxon>Bacilli</taxon>
        <taxon>Lactobacillales</taxon>
        <taxon>Aerococcaceae</taxon>
        <taxon>Aerococcus</taxon>
    </lineage>
</organism>
<gene>
    <name evidence="1" type="ORF">AWM75_00640</name>
</gene>
<name>A0A120IAM7_9LACT</name>